<dbReference type="GO" id="GO:0005524">
    <property type="term" value="F:ATP binding"/>
    <property type="evidence" value="ECO:0007669"/>
    <property type="project" value="UniProtKB-KW"/>
</dbReference>
<dbReference type="CDD" id="cd03221">
    <property type="entry name" value="ABCF_EF-3"/>
    <property type="match status" value="2"/>
</dbReference>
<dbReference type="Pfam" id="PF12848">
    <property type="entry name" value="ABC_tran_Xtn"/>
    <property type="match status" value="1"/>
</dbReference>
<dbReference type="PANTHER" id="PTHR19211">
    <property type="entry name" value="ATP-BINDING TRANSPORT PROTEIN-RELATED"/>
    <property type="match status" value="1"/>
</dbReference>
<evidence type="ECO:0000259" key="7">
    <source>
        <dbReference type="PROSITE" id="PS50893"/>
    </source>
</evidence>
<dbReference type="PANTHER" id="PTHR19211:SF14">
    <property type="entry name" value="ATP-BINDING CASSETTE SUB-FAMILY F MEMBER 1"/>
    <property type="match status" value="1"/>
</dbReference>
<evidence type="ECO:0000256" key="5">
    <source>
        <dbReference type="SAM" id="Coils"/>
    </source>
</evidence>
<accession>A0ABS2DRC1</accession>
<dbReference type="InterPro" id="IPR003593">
    <property type="entry name" value="AAA+_ATPase"/>
</dbReference>
<dbReference type="Gene3D" id="1.10.287.380">
    <property type="entry name" value="Valyl-tRNA synthetase, C-terminal domain"/>
    <property type="match status" value="1"/>
</dbReference>
<evidence type="ECO:0000313" key="8">
    <source>
        <dbReference type="EMBL" id="MBM6703895.1"/>
    </source>
</evidence>
<reference evidence="8 9" key="1">
    <citation type="journal article" date="2021" name="Sci. Rep.">
        <title>The distribution of antibiotic resistance genes in chicken gut microbiota commensals.</title>
        <authorList>
            <person name="Juricova H."/>
            <person name="Matiasovicova J."/>
            <person name="Kubasova T."/>
            <person name="Cejkova D."/>
            <person name="Rychlik I."/>
        </authorList>
    </citation>
    <scope>NUCLEOTIDE SEQUENCE [LARGE SCALE GENOMIC DNA]</scope>
    <source>
        <strain evidence="8 9">An829</strain>
    </source>
</reference>
<dbReference type="RefSeq" id="WP_205102363.1">
    <property type="nucleotide sequence ID" value="NZ_JACJJC010000006.1"/>
</dbReference>
<dbReference type="Pfam" id="PF00005">
    <property type="entry name" value="ABC_tran"/>
    <property type="match status" value="2"/>
</dbReference>
<evidence type="ECO:0000256" key="4">
    <source>
        <dbReference type="ARBA" id="ARBA00022840"/>
    </source>
</evidence>
<name>A0ABS2DRC1_9BURK</name>
<protein>
    <submittedName>
        <fullName evidence="8">ATP-binding cassette domain-containing protein</fullName>
    </submittedName>
</protein>
<feature type="domain" description="ABC transporter" evidence="7">
    <location>
        <begin position="313"/>
        <end position="527"/>
    </location>
</feature>
<dbReference type="InterPro" id="IPR032524">
    <property type="entry name" value="ABC_tran_C"/>
</dbReference>
<dbReference type="InterPro" id="IPR003439">
    <property type="entry name" value="ABC_transporter-like_ATP-bd"/>
</dbReference>
<dbReference type="Gene3D" id="3.40.50.300">
    <property type="entry name" value="P-loop containing nucleotide triphosphate hydrolases"/>
    <property type="match status" value="2"/>
</dbReference>
<feature type="compositionally biased region" description="Basic and acidic residues" evidence="6">
    <location>
        <begin position="531"/>
        <end position="544"/>
    </location>
</feature>
<dbReference type="InterPro" id="IPR017871">
    <property type="entry name" value="ABC_transporter-like_CS"/>
</dbReference>
<dbReference type="InterPro" id="IPR032781">
    <property type="entry name" value="ABC_tran_Xtn"/>
</dbReference>
<evidence type="ECO:0000313" key="9">
    <source>
        <dbReference type="Proteomes" id="UP000715095"/>
    </source>
</evidence>
<dbReference type="PROSITE" id="PS50893">
    <property type="entry name" value="ABC_TRANSPORTER_2"/>
    <property type="match status" value="2"/>
</dbReference>
<feature type="region of interest" description="Disordered" evidence="6">
    <location>
        <begin position="526"/>
        <end position="550"/>
    </location>
</feature>
<keyword evidence="9" id="KW-1185">Reference proteome</keyword>
<dbReference type="Proteomes" id="UP000715095">
    <property type="component" value="Unassembled WGS sequence"/>
</dbReference>
<dbReference type="EMBL" id="JACJJC010000006">
    <property type="protein sequence ID" value="MBM6703895.1"/>
    <property type="molecule type" value="Genomic_DNA"/>
</dbReference>
<dbReference type="SUPFAM" id="SSF52540">
    <property type="entry name" value="P-loop containing nucleoside triphosphate hydrolases"/>
    <property type="match status" value="2"/>
</dbReference>
<dbReference type="SMART" id="SM00382">
    <property type="entry name" value="AAA"/>
    <property type="match status" value="2"/>
</dbReference>
<evidence type="ECO:0000256" key="3">
    <source>
        <dbReference type="ARBA" id="ARBA00022741"/>
    </source>
</evidence>
<keyword evidence="1" id="KW-0472">Membrane</keyword>
<keyword evidence="1" id="KW-1003">Cell membrane</keyword>
<dbReference type="InterPro" id="IPR050611">
    <property type="entry name" value="ABCF"/>
</dbReference>
<keyword evidence="3" id="KW-0547">Nucleotide-binding</keyword>
<sequence>MLRLLNLALMRGTRLLYKGASLTAAPGERVGLVGPNGCGKSTLFAAVLGDLSPEDGEIDAPASDRIAHVAQSFVAENVTTLEFVLSGHAPLVAAREALRTAEASGDEMALAAAHAQLAEVNEGAVAAQARTILAGLGFSQADGERLVYDFSGGWRNRIALARALMRPADLLLLDEPTNHLDIDSLIWLENWLRHVESTVVIISHDREFLDRAVSTIWSIEDGTIVRYAGNYTQFEAARIEKLRQQDAARKAYETQAAHLTSYIERFRYKASKARQAQSRIKMLERLQAVEPVRAKREWRFEFFKPERLPEHLVDAEGLAVGYGERRVLSDVTFSIRSGERIGILGVNGAGKSTLIKAIVGELPLMAGELRRGQGLEIGYFAQHQLDQLRLDETPLEHMKRLAPDTREQELRDHLGTYRFSGDLATSPVKPMSGGEKARLALALIAWKKPNLLVLDEPTNHLDMETREALTMALSTFEGAVLLVSHDRHLLRAVTDQLWLVHDGLVKPYDGDLDDYAKLVLEHRRTTAQAERSQREGEKLEKNDKGPQPVVNKKEARRLEAQERQRIAELRKPLKKELDAVEKALAQASEKLRALDATLADPEFYNGSDQDLVAKTLREHGELAPKVEALEMRWLELSEAIEAIC</sequence>
<dbReference type="PROSITE" id="PS00211">
    <property type="entry name" value="ABC_TRANSPORTER_1"/>
    <property type="match status" value="2"/>
</dbReference>
<comment type="caution">
    <text evidence="8">The sequence shown here is derived from an EMBL/GenBank/DDBJ whole genome shotgun (WGS) entry which is preliminary data.</text>
</comment>
<keyword evidence="5" id="KW-0175">Coiled coil</keyword>
<evidence type="ECO:0000256" key="6">
    <source>
        <dbReference type="SAM" id="MobiDB-lite"/>
    </source>
</evidence>
<dbReference type="Pfam" id="PF16326">
    <property type="entry name" value="ABC_tran_CTD"/>
    <property type="match status" value="1"/>
</dbReference>
<evidence type="ECO:0000256" key="1">
    <source>
        <dbReference type="ARBA" id="ARBA00022475"/>
    </source>
</evidence>
<dbReference type="InterPro" id="IPR027417">
    <property type="entry name" value="P-loop_NTPase"/>
</dbReference>
<evidence type="ECO:0000256" key="2">
    <source>
        <dbReference type="ARBA" id="ARBA00022737"/>
    </source>
</evidence>
<feature type="coiled-coil region" evidence="5">
    <location>
        <begin position="570"/>
        <end position="597"/>
    </location>
</feature>
<feature type="domain" description="ABC transporter" evidence="7">
    <location>
        <begin position="2"/>
        <end position="246"/>
    </location>
</feature>
<keyword evidence="4 8" id="KW-0067">ATP-binding</keyword>
<organism evidence="8 9">
    <name type="scientific">Sutterella massiliensis</name>
    <dbReference type="NCBI Taxonomy" id="1816689"/>
    <lineage>
        <taxon>Bacteria</taxon>
        <taxon>Pseudomonadati</taxon>
        <taxon>Pseudomonadota</taxon>
        <taxon>Betaproteobacteria</taxon>
        <taxon>Burkholderiales</taxon>
        <taxon>Sutterellaceae</taxon>
        <taxon>Sutterella</taxon>
    </lineage>
</organism>
<dbReference type="InterPro" id="IPR037118">
    <property type="entry name" value="Val-tRNA_synth_C_sf"/>
</dbReference>
<gene>
    <name evidence="8" type="ORF">H6A60_05275</name>
</gene>
<proteinExistence type="predicted"/>
<keyword evidence="2" id="KW-0677">Repeat</keyword>